<name>A0A734FUC9_SALTH</name>
<protein>
    <submittedName>
        <fullName evidence="1">Uncharacterized protein</fullName>
    </submittedName>
</protein>
<gene>
    <name evidence="1" type="ORF">G4I73_003252</name>
    <name evidence="2" type="ORF">G9261_000234</name>
</gene>
<sequence length="46" mass="4993">KLLSKYLLLGNGTGFTGITSVPQSGRTLQLRKKALVFIVCGLKKFP</sequence>
<dbReference type="AlphaFoldDB" id="A0A734FUC9"/>
<proteinExistence type="predicted"/>
<evidence type="ECO:0000313" key="2">
    <source>
        <dbReference type="EMBL" id="HAF7473535.1"/>
    </source>
</evidence>
<dbReference type="EMBL" id="DAASMU010000061">
    <property type="protein sequence ID" value="HAE6164421.1"/>
    <property type="molecule type" value="Genomic_DNA"/>
</dbReference>
<evidence type="ECO:0000313" key="1">
    <source>
        <dbReference type="EMBL" id="HAE6164421.1"/>
    </source>
</evidence>
<reference evidence="1" key="1">
    <citation type="journal article" date="2018" name="Genome Biol.">
        <title>SKESA: strategic k-mer extension for scrupulous assemblies.</title>
        <authorList>
            <person name="Souvorov A."/>
            <person name="Agarwala R."/>
            <person name="Lipman D.J."/>
        </authorList>
    </citation>
    <scope>NUCLEOTIDE SEQUENCE</scope>
    <source>
        <strain evidence="1">11-3213</strain>
        <strain evidence="2">12-5711</strain>
    </source>
</reference>
<feature type="non-terminal residue" evidence="1">
    <location>
        <position position="1"/>
    </location>
</feature>
<reference evidence="1" key="2">
    <citation type="submission" date="2018-07" db="EMBL/GenBank/DDBJ databases">
        <authorList>
            <consortium name="NCBI Pathogen Detection Project"/>
        </authorList>
    </citation>
    <scope>NUCLEOTIDE SEQUENCE</scope>
    <source>
        <strain evidence="1">11-3213</strain>
        <strain evidence="2">12-5711</strain>
    </source>
</reference>
<comment type="caution">
    <text evidence="1">The sequence shown here is derived from an EMBL/GenBank/DDBJ whole genome shotgun (WGS) entry which is preliminary data.</text>
</comment>
<dbReference type="EMBL" id="DAAWDW010000002">
    <property type="protein sequence ID" value="HAF7473535.1"/>
    <property type="molecule type" value="Genomic_DNA"/>
</dbReference>
<accession>A0A734FUC9</accession>
<organism evidence="1">
    <name type="scientific">Salmonella thompson</name>
    <dbReference type="NCBI Taxonomy" id="600"/>
    <lineage>
        <taxon>Bacteria</taxon>
        <taxon>Pseudomonadati</taxon>
        <taxon>Pseudomonadota</taxon>
        <taxon>Gammaproteobacteria</taxon>
        <taxon>Enterobacterales</taxon>
        <taxon>Enterobacteriaceae</taxon>
        <taxon>Salmonella</taxon>
    </lineage>
</organism>